<dbReference type="EMBL" id="QPIX01000004">
    <property type="protein sequence ID" value="RCW25938.1"/>
    <property type="molecule type" value="Genomic_DNA"/>
</dbReference>
<organism evidence="2 3">
    <name type="scientific">Ciceribacter lividus</name>
    <dbReference type="NCBI Taxonomy" id="1197950"/>
    <lineage>
        <taxon>Bacteria</taxon>
        <taxon>Pseudomonadati</taxon>
        <taxon>Pseudomonadota</taxon>
        <taxon>Alphaproteobacteria</taxon>
        <taxon>Hyphomicrobiales</taxon>
        <taxon>Rhizobiaceae</taxon>
        <taxon>Ciceribacter</taxon>
    </lineage>
</organism>
<dbReference type="Proteomes" id="UP000252582">
    <property type="component" value="Unassembled WGS sequence"/>
</dbReference>
<keyword evidence="3" id="KW-1185">Reference proteome</keyword>
<dbReference type="AlphaFoldDB" id="A0A6I7HQG3"/>
<evidence type="ECO:0000313" key="2">
    <source>
        <dbReference type="EMBL" id="RCW25938.1"/>
    </source>
</evidence>
<gene>
    <name evidence="2" type="ORF">DFR48_104190</name>
</gene>
<feature type="chain" id="PRO_5026327475" evidence="1">
    <location>
        <begin position="21"/>
        <end position="117"/>
    </location>
</feature>
<feature type="signal peptide" evidence="1">
    <location>
        <begin position="1"/>
        <end position="20"/>
    </location>
</feature>
<evidence type="ECO:0000256" key="1">
    <source>
        <dbReference type="SAM" id="SignalP"/>
    </source>
</evidence>
<sequence>MMFKRVGAVIAATAAFAVFATGELQARHRHGPNPGVVAGAGLPSVLPGIGTYAGSISALRIRGTGIYFMVEHSTYKPALARPAPKARIIDVNAEVNADKADLKSACRYEAGVCVIRP</sequence>
<keyword evidence="1" id="KW-0732">Signal</keyword>
<evidence type="ECO:0000313" key="3">
    <source>
        <dbReference type="Proteomes" id="UP000252582"/>
    </source>
</evidence>
<name>A0A6I7HQG3_9HYPH</name>
<comment type="caution">
    <text evidence="2">The sequence shown here is derived from an EMBL/GenBank/DDBJ whole genome shotgun (WGS) entry which is preliminary data.</text>
</comment>
<accession>A0A6I7HQG3</accession>
<protein>
    <submittedName>
        <fullName evidence="2">Uncharacterized protein</fullName>
    </submittedName>
</protein>
<proteinExistence type="predicted"/>
<dbReference type="RefSeq" id="WP_114362872.1">
    <property type="nucleotide sequence ID" value="NZ_QPIX01000004.1"/>
</dbReference>
<reference evidence="2 3" key="1">
    <citation type="submission" date="2018-07" db="EMBL/GenBank/DDBJ databases">
        <title>Genomic Encyclopedia of Type Strains, Phase IV (KMG-IV): sequencing the most valuable type-strain genomes for metagenomic binning, comparative biology and taxonomic classification.</title>
        <authorList>
            <person name="Goeker M."/>
        </authorList>
    </citation>
    <scope>NUCLEOTIDE SEQUENCE [LARGE SCALE GENOMIC DNA]</scope>
    <source>
        <strain evidence="2 3">DSM 25528</strain>
    </source>
</reference>